<keyword evidence="5" id="KW-0597">Phosphoprotein</keyword>
<dbReference type="InterPro" id="IPR036097">
    <property type="entry name" value="HisK_dim/P_sf"/>
</dbReference>
<protein>
    <recommendedName>
        <fullName evidence="3">histidine kinase</fullName>
        <ecNumber evidence="3">2.7.13.3</ecNumber>
    </recommendedName>
</protein>
<dbReference type="SUPFAM" id="SSF103190">
    <property type="entry name" value="Sensory domain-like"/>
    <property type="match status" value="1"/>
</dbReference>
<evidence type="ECO:0000256" key="5">
    <source>
        <dbReference type="ARBA" id="ARBA00022553"/>
    </source>
</evidence>
<dbReference type="Pfam" id="PF02518">
    <property type="entry name" value="HATPase_c"/>
    <property type="match status" value="1"/>
</dbReference>
<dbReference type="Pfam" id="PF14827">
    <property type="entry name" value="dCache_3"/>
    <property type="match status" value="1"/>
</dbReference>
<dbReference type="InterPro" id="IPR003594">
    <property type="entry name" value="HATPase_dom"/>
</dbReference>
<dbReference type="PRINTS" id="PR00344">
    <property type="entry name" value="BCTRLSENSOR"/>
</dbReference>
<dbReference type="InterPro" id="IPR029150">
    <property type="entry name" value="dCache_3"/>
</dbReference>
<evidence type="ECO:0000256" key="2">
    <source>
        <dbReference type="ARBA" id="ARBA00004651"/>
    </source>
</evidence>
<dbReference type="GO" id="GO:0000155">
    <property type="term" value="F:phosphorelay sensor kinase activity"/>
    <property type="evidence" value="ECO:0007669"/>
    <property type="project" value="InterPro"/>
</dbReference>
<dbReference type="InterPro" id="IPR036890">
    <property type="entry name" value="HATPase_C_sf"/>
</dbReference>
<dbReference type="AlphaFoldDB" id="A0A4Q0YBL4"/>
<keyword evidence="8" id="KW-0472">Membrane</keyword>
<dbReference type="Gene3D" id="1.10.287.130">
    <property type="match status" value="1"/>
</dbReference>
<dbReference type="SMART" id="SM00387">
    <property type="entry name" value="HATPase_c"/>
    <property type="match status" value="1"/>
</dbReference>
<evidence type="ECO:0000256" key="4">
    <source>
        <dbReference type="ARBA" id="ARBA00022475"/>
    </source>
</evidence>
<comment type="caution">
    <text evidence="10">The sequence shown here is derived from an EMBL/GenBank/DDBJ whole genome shotgun (WGS) entry which is preliminary data.</text>
</comment>
<dbReference type="EC" id="2.7.13.3" evidence="3"/>
<dbReference type="InterPro" id="IPR005467">
    <property type="entry name" value="His_kinase_dom"/>
</dbReference>
<dbReference type="PROSITE" id="PS50109">
    <property type="entry name" value="HIS_KIN"/>
    <property type="match status" value="1"/>
</dbReference>
<dbReference type="InterPro" id="IPR003661">
    <property type="entry name" value="HisK_dim/P_dom"/>
</dbReference>
<dbReference type="InterPro" id="IPR004358">
    <property type="entry name" value="Sig_transdc_His_kin-like_C"/>
</dbReference>
<name>A0A4Q0YBL4_9BACT</name>
<dbReference type="SUPFAM" id="SSF55874">
    <property type="entry name" value="ATPase domain of HSP90 chaperone/DNA topoisomerase II/histidine kinase"/>
    <property type="match status" value="1"/>
</dbReference>
<gene>
    <name evidence="10" type="ORF">CRV08_12685</name>
</gene>
<evidence type="ECO:0000313" key="11">
    <source>
        <dbReference type="Proteomes" id="UP000290172"/>
    </source>
</evidence>
<comment type="catalytic activity">
    <reaction evidence="1">
        <text>ATP + protein L-histidine = ADP + protein N-phospho-L-histidine.</text>
        <dbReference type="EC" id="2.7.13.3"/>
    </reaction>
</comment>
<evidence type="ECO:0000256" key="8">
    <source>
        <dbReference type="SAM" id="Phobius"/>
    </source>
</evidence>
<dbReference type="InterPro" id="IPR029151">
    <property type="entry name" value="Sensor-like_sf"/>
</dbReference>
<feature type="transmembrane region" description="Helical" evidence="8">
    <location>
        <begin position="15"/>
        <end position="35"/>
    </location>
</feature>
<evidence type="ECO:0000256" key="7">
    <source>
        <dbReference type="ARBA" id="ARBA00022989"/>
    </source>
</evidence>
<dbReference type="GO" id="GO:0005886">
    <property type="term" value="C:plasma membrane"/>
    <property type="evidence" value="ECO:0007669"/>
    <property type="project" value="UniProtKB-SubCell"/>
</dbReference>
<dbReference type="SUPFAM" id="SSF47384">
    <property type="entry name" value="Homodimeric domain of signal transducing histidine kinase"/>
    <property type="match status" value="1"/>
</dbReference>
<dbReference type="Proteomes" id="UP000290172">
    <property type="component" value="Unassembled WGS sequence"/>
</dbReference>
<evidence type="ECO:0000256" key="3">
    <source>
        <dbReference type="ARBA" id="ARBA00012438"/>
    </source>
</evidence>
<evidence type="ECO:0000313" key="10">
    <source>
        <dbReference type="EMBL" id="RXJ66469.1"/>
    </source>
</evidence>
<sequence>MITVRQRIFMIKKIILKYLFLYFIITTLLVTIYIIQFNKNVENYLDNKTNQHLLEYKAIYDEYRVLSKLIFDTDINDEKTIEIFKDAYKESGAKKNIIRNRLLNHLKFKYEKLKSYNLKQLHFHLPDNESFLRMHRPNKFGDDLTNIRSTVRYVNENKKYIHGFEEGRIFNGYRFVYPLFTKDDEYIGSVEISFSVLAMVETMYHTYNLNLSFLIRKDVVDKKVFKEERKNYILSPNKDFYFEKSVYEAHPPLSTANPKDYTTIILKGEPFSIYDNSKNIIKTMIPIKNPVTHEIVATLCVCQNDDFIYNDKNDLISKIFISYLLLAIVFYLFFKQTVAKENLIKLNRELDKRVTLEVNRGRKQDLHLFNQSKMASLGKMMSNIAHQWRQPLSVITTCASGIKVQKEMNLLTNKDLDCFTNSILEHATYLSKTIDNFKEYIDVNNKDRRILCIQEHMDKVLDFFNPIFQEKNIAVIKKYEEKKLNISANTSEVFEVFNAIFSNAKDAFEKSGTKNKKIVITIKKKNDKKLLITIKDNAGGIDEKIIDKIFDPYFTTKHESIGTGISLYLTYKVIHENLKGEIFVKNNIDGAKFYIELPIV</sequence>
<dbReference type="Gene3D" id="3.30.565.10">
    <property type="entry name" value="Histidine kinase-like ATPase, C-terminal domain"/>
    <property type="match status" value="1"/>
</dbReference>
<keyword evidence="6 8" id="KW-0812">Transmembrane</keyword>
<dbReference type="PANTHER" id="PTHR43065:SF42">
    <property type="entry name" value="TWO-COMPONENT SENSOR PPRA"/>
    <property type="match status" value="1"/>
</dbReference>
<evidence type="ECO:0000256" key="6">
    <source>
        <dbReference type="ARBA" id="ARBA00022692"/>
    </source>
</evidence>
<organism evidence="10 11">
    <name type="scientific">Halarcobacter ebronensis</name>
    <dbReference type="NCBI Taxonomy" id="1462615"/>
    <lineage>
        <taxon>Bacteria</taxon>
        <taxon>Pseudomonadati</taxon>
        <taxon>Campylobacterota</taxon>
        <taxon>Epsilonproteobacteria</taxon>
        <taxon>Campylobacterales</taxon>
        <taxon>Arcobacteraceae</taxon>
        <taxon>Halarcobacter</taxon>
    </lineage>
</organism>
<feature type="domain" description="Histidine kinase" evidence="9">
    <location>
        <begin position="383"/>
        <end position="600"/>
    </location>
</feature>
<accession>A0A4Q0YBL4</accession>
<evidence type="ECO:0000259" key="9">
    <source>
        <dbReference type="PROSITE" id="PS50109"/>
    </source>
</evidence>
<comment type="subcellular location">
    <subcellularLocation>
        <location evidence="2">Cell membrane</location>
        <topology evidence="2">Multi-pass membrane protein</topology>
    </subcellularLocation>
</comment>
<dbReference type="PANTHER" id="PTHR43065">
    <property type="entry name" value="SENSOR HISTIDINE KINASE"/>
    <property type="match status" value="1"/>
</dbReference>
<proteinExistence type="predicted"/>
<dbReference type="EMBL" id="PDKJ01000014">
    <property type="protein sequence ID" value="RXJ66469.1"/>
    <property type="molecule type" value="Genomic_DNA"/>
</dbReference>
<reference evidence="10 11" key="1">
    <citation type="submission" date="2017-10" db="EMBL/GenBank/DDBJ databases">
        <title>Genomics of the genus Arcobacter.</title>
        <authorList>
            <person name="Perez-Cataluna A."/>
            <person name="Figueras M.J."/>
        </authorList>
    </citation>
    <scope>NUCLEOTIDE SEQUENCE [LARGE SCALE GENOMIC DNA]</scope>
    <source>
        <strain evidence="10 11">CECT 8993</strain>
    </source>
</reference>
<keyword evidence="4" id="KW-1003">Cell membrane</keyword>
<evidence type="ECO:0000256" key="1">
    <source>
        <dbReference type="ARBA" id="ARBA00000085"/>
    </source>
</evidence>
<keyword evidence="7 8" id="KW-1133">Transmembrane helix</keyword>
<dbReference type="CDD" id="cd00082">
    <property type="entry name" value="HisKA"/>
    <property type="match status" value="1"/>
</dbReference>